<evidence type="ECO:0000313" key="3">
    <source>
        <dbReference type="EMBL" id="PWN98111.1"/>
    </source>
</evidence>
<proteinExistence type="inferred from homology"/>
<dbReference type="OrthoDB" id="27543at2759"/>
<dbReference type="AlphaFoldDB" id="A0A316Z953"/>
<evidence type="ECO:0000313" key="4">
    <source>
        <dbReference type="Proteomes" id="UP000245946"/>
    </source>
</evidence>
<feature type="region of interest" description="Disordered" evidence="2">
    <location>
        <begin position="199"/>
        <end position="237"/>
    </location>
</feature>
<keyword evidence="4" id="KW-1185">Reference proteome</keyword>
<comment type="similarity">
    <text evidence="1">Belongs to the BCP1 family.</text>
</comment>
<organism evidence="3 4">
    <name type="scientific">Tilletiopsis washingtonensis</name>
    <dbReference type="NCBI Taxonomy" id="58919"/>
    <lineage>
        <taxon>Eukaryota</taxon>
        <taxon>Fungi</taxon>
        <taxon>Dikarya</taxon>
        <taxon>Basidiomycota</taxon>
        <taxon>Ustilaginomycotina</taxon>
        <taxon>Exobasidiomycetes</taxon>
        <taxon>Entylomatales</taxon>
        <taxon>Entylomatales incertae sedis</taxon>
        <taxon>Tilletiopsis</taxon>
    </lineage>
</organism>
<dbReference type="PANTHER" id="PTHR13261">
    <property type="entry name" value="BRCA2 AND CDKN1A INTERACTING PROTEIN"/>
    <property type="match status" value="1"/>
</dbReference>
<evidence type="ECO:0000256" key="2">
    <source>
        <dbReference type="SAM" id="MobiDB-lite"/>
    </source>
</evidence>
<gene>
    <name evidence="3" type="ORF">FA09DRAFT_338541</name>
</gene>
<name>A0A316Z953_9BASI</name>
<dbReference type="Pfam" id="PF13862">
    <property type="entry name" value="BCCIP"/>
    <property type="match status" value="1"/>
</dbReference>
<dbReference type="RefSeq" id="XP_025598390.1">
    <property type="nucleotide sequence ID" value="XM_025744120.1"/>
</dbReference>
<dbReference type="Proteomes" id="UP000245946">
    <property type="component" value="Unassembled WGS sequence"/>
</dbReference>
<feature type="region of interest" description="Disordered" evidence="2">
    <location>
        <begin position="1"/>
        <end position="21"/>
    </location>
</feature>
<dbReference type="GO" id="GO:0005634">
    <property type="term" value="C:nucleus"/>
    <property type="evidence" value="ECO:0007669"/>
    <property type="project" value="TreeGrafter"/>
</dbReference>
<dbReference type="EMBL" id="KZ819292">
    <property type="protein sequence ID" value="PWN98111.1"/>
    <property type="molecule type" value="Genomic_DNA"/>
</dbReference>
<accession>A0A316Z953</accession>
<dbReference type="PANTHER" id="PTHR13261:SF0">
    <property type="entry name" value="BRCA2 AND CDKN1A-INTERACTING PROTEIN"/>
    <property type="match status" value="1"/>
</dbReference>
<dbReference type="GeneID" id="37271664"/>
<protein>
    <recommendedName>
        <fullName evidence="5">Protein BCP1</fullName>
    </recommendedName>
</protein>
<dbReference type="InterPro" id="IPR025602">
    <property type="entry name" value="BCP1_family"/>
</dbReference>
<sequence>MSKRPASPAASSSSSSSGDSEPSFINVDFLFSSPSALDYHALKRLTQQLFYTHAAHLDLGAIAQETIDAAGKWGSVVKVDQQSEEGGEEEDPYAFVGAFDLAASTAASQSLRAYFLARSASCASISSLLASSSADAANAAASPSTLLVLHERMVNLPPAIALPLYRMLFDEIAASPTQPDNLLFFSRIFNADAFSDDEMSDAEGGDAEDKPRGMKGAAKKRRKAAASLKTAKTAPPPKARLAEGEYGLFHPEDAVFAQFASHTHTFRFPPPPDAAEAFEAPLFGRLVVVPWRQAGEMLQRLEALLAQGGAA</sequence>
<evidence type="ECO:0008006" key="5">
    <source>
        <dbReference type="Google" id="ProtNLM"/>
    </source>
</evidence>
<reference evidence="3 4" key="1">
    <citation type="journal article" date="2018" name="Mol. Biol. Evol.">
        <title>Broad Genomic Sampling Reveals a Smut Pathogenic Ancestry of the Fungal Clade Ustilaginomycotina.</title>
        <authorList>
            <person name="Kijpornyongpan T."/>
            <person name="Mondo S.J."/>
            <person name="Barry K."/>
            <person name="Sandor L."/>
            <person name="Lee J."/>
            <person name="Lipzen A."/>
            <person name="Pangilinan J."/>
            <person name="LaButti K."/>
            <person name="Hainaut M."/>
            <person name="Henrissat B."/>
            <person name="Grigoriev I.V."/>
            <person name="Spatafora J.W."/>
            <person name="Aime M.C."/>
        </authorList>
    </citation>
    <scope>NUCLEOTIDE SEQUENCE [LARGE SCALE GENOMIC DNA]</scope>
    <source>
        <strain evidence="3 4">MCA 4186</strain>
    </source>
</reference>
<evidence type="ECO:0000256" key="1">
    <source>
        <dbReference type="ARBA" id="ARBA00006781"/>
    </source>
</evidence>
<dbReference type="STRING" id="58919.A0A316Z953"/>